<dbReference type="InterPro" id="IPR051013">
    <property type="entry name" value="MBL_superfamily_lactonases"/>
</dbReference>
<gene>
    <name evidence="6" type="ORF">ACFQ2C_09220</name>
</gene>
<dbReference type="SMART" id="SM00849">
    <property type="entry name" value="Lactamase_B"/>
    <property type="match status" value="1"/>
</dbReference>
<proteinExistence type="inferred from homology"/>
<dbReference type="Pfam" id="PF00753">
    <property type="entry name" value="Lactamase_B"/>
    <property type="match status" value="1"/>
</dbReference>
<keyword evidence="2" id="KW-0479">Metal-binding</keyword>
<dbReference type="Proteomes" id="UP001597205">
    <property type="component" value="Unassembled WGS sequence"/>
</dbReference>
<keyword evidence="3" id="KW-0378">Hydrolase</keyword>
<dbReference type="EMBL" id="JBHTKY010000011">
    <property type="protein sequence ID" value="MFD1165780.1"/>
    <property type="molecule type" value="Genomic_DNA"/>
</dbReference>
<dbReference type="CDD" id="cd07720">
    <property type="entry name" value="OPHC2-like_MBL-fold"/>
    <property type="match status" value="1"/>
</dbReference>
<dbReference type="SUPFAM" id="SSF56281">
    <property type="entry name" value="Metallo-hydrolase/oxidoreductase"/>
    <property type="match status" value="1"/>
</dbReference>
<dbReference type="RefSeq" id="WP_380896009.1">
    <property type="nucleotide sequence ID" value="NZ_JBHTKY010000011.1"/>
</dbReference>
<evidence type="ECO:0000256" key="2">
    <source>
        <dbReference type="ARBA" id="ARBA00022723"/>
    </source>
</evidence>
<dbReference type="Gene3D" id="3.60.15.10">
    <property type="entry name" value="Ribonuclease Z/Hydroxyacylglutathione hydrolase-like"/>
    <property type="match status" value="1"/>
</dbReference>
<keyword evidence="4" id="KW-0862">Zinc</keyword>
<keyword evidence="7" id="KW-1185">Reference proteome</keyword>
<sequence>MNKQTSRLLIHEEEKTPIVRKANFQKLAFDNYKLTILSDGFIPRHPIYPDFAPETSKEVLEQLLLLNGRSIETIDLEINTVLIETENRKILLDVGLGKSNENPDIGWLVDSLSLSGIKPDEITDIIISHLHPDHIGGLYGLNNRINYPNARIHLSELECTFWRNAQLSDFTESGIYHMDREGLKQIIQMIPSMLEDFKHQIEYIDFTKGLFGFLSFLPTPGHTPGMFSTKICSDHQSVTYIADLAHHELIQFEHPEWSFSGDHNPKLAAETRINFFHDFSNTQELVIGSHLPWPGIGRINSSEGENRFDWNPYGPIS</sequence>
<reference evidence="7" key="1">
    <citation type="journal article" date="2019" name="Int. J. Syst. Evol. Microbiol.">
        <title>The Global Catalogue of Microorganisms (GCM) 10K type strain sequencing project: providing services to taxonomists for standard genome sequencing and annotation.</title>
        <authorList>
            <consortium name="The Broad Institute Genomics Platform"/>
            <consortium name="The Broad Institute Genome Sequencing Center for Infectious Disease"/>
            <person name="Wu L."/>
            <person name="Ma J."/>
        </authorList>
    </citation>
    <scope>NUCLEOTIDE SEQUENCE [LARGE SCALE GENOMIC DNA]</scope>
    <source>
        <strain evidence="7">CCUG 52468</strain>
    </source>
</reference>
<comment type="similarity">
    <text evidence="1">Belongs to the metallo-beta-lactamase superfamily.</text>
</comment>
<evidence type="ECO:0000256" key="3">
    <source>
        <dbReference type="ARBA" id="ARBA00022801"/>
    </source>
</evidence>
<dbReference type="PANTHER" id="PTHR42978:SF6">
    <property type="entry name" value="QUORUM-QUENCHING LACTONASE YTNP-RELATED"/>
    <property type="match status" value="1"/>
</dbReference>
<name>A0ABW3RKM8_9SPHI</name>
<comment type="caution">
    <text evidence="6">The sequence shown here is derived from an EMBL/GenBank/DDBJ whole genome shotgun (WGS) entry which is preliminary data.</text>
</comment>
<feature type="domain" description="Metallo-beta-lactamase" evidence="5">
    <location>
        <begin position="77"/>
        <end position="290"/>
    </location>
</feature>
<dbReference type="InterPro" id="IPR001279">
    <property type="entry name" value="Metallo-B-lactamas"/>
</dbReference>
<dbReference type="InterPro" id="IPR036866">
    <property type="entry name" value="RibonucZ/Hydroxyglut_hydro"/>
</dbReference>
<organism evidence="6 7">
    <name type="scientific">Sphingobacterium daejeonense</name>
    <dbReference type="NCBI Taxonomy" id="371142"/>
    <lineage>
        <taxon>Bacteria</taxon>
        <taxon>Pseudomonadati</taxon>
        <taxon>Bacteroidota</taxon>
        <taxon>Sphingobacteriia</taxon>
        <taxon>Sphingobacteriales</taxon>
        <taxon>Sphingobacteriaceae</taxon>
        <taxon>Sphingobacterium</taxon>
    </lineage>
</organism>
<dbReference type="PANTHER" id="PTHR42978">
    <property type="entry name" value="QUORUM-QUENCHING LACTONASE YTNP-RELATED-RELATED"/>
    <property type="match status" value="1"/>
</dbReference>
<evidence type="ECO:0000259" key="5">
    <source>
        <dbReference type="SMART" id="SM00849"/>
    </source>
</evidence>
<evidence type="ECO:0000256" key="4">
    <source>
        <dbReference type="ARBA" id="ARBA00022833"/>
    </source>
</evidence>
<evidence type="ECO:0000256" key="1">
    <source>
        <dbReference type="ARBA" id="ARBA00007749"/>
    </source>
</evidence>
<evidence type="ECO:0000313" key="6">
    <source>
        <dbReference type="EMBL" id="MFD1165780.1"/>
    </source>
</evidence>
<protein>
    <submittedName>
        <fullName evidence="6">MBL fold metallo-hydrolase</fullName>
    </submittedName>
</protein>
<evidence type="ECO:0000313" key="7">
    <source>
        <dbReference type="Proteomes" id="UP001597205"/>
    </source>
</evidence>
<accession>A0ABW3RKM8</accession>